<evidence type="ECO:0000313" key="3">
    <source>
        <dbReference type="Proteomes" id="UP001077788"/>
    </source>
</evidence>
<dbReference type="EMBL" id="JAPQFC010000587">
    <property type="protein sequence ID" value="MCY6524899.1"/>
    <property type="molecule type" value="Genomic_DNA"/>
</dbReference>
<accession>A0A9Q4DKM5</accession>
<feature type="region of interest" description="Disordered" evidence="1">
    <location>
        <begin position="52"/>
        <end position="80"/>
    </location>
</feature>
<dbReference type="RefSeq" id="WP_267992086.1">
    <property type="nucleotide sequence ID" value="NZ_JAPQFC010000587.1"/>
</dbReference>
<evidence type="ECO:0000313" key="2">
    <source>
        <dbReference type="EMBL" id="MCY6524899.1"/>
    </source>
</evidence>
<evidence type="ECO:0000256" key="1">
    <source>
        <dbReference type="SAM" id="MobiDB-lite"/>
    </source>
</evidence>
<name>A0A9Q4DKM5_ACTPL</name>
<feature type="compositionally biased region" description="Polar residues" evidence="1">
    <location>
        <begin position="59"/>
        <end position="72"/>
    </location>
</feature>
<dbReference type="Proteomes" id="UP001077788">
    <property type="component" value="Unassembled WGS sequence"/>
</dbReference>
<proteinExistence type="predicted"/>
<feature type="non-terminal residue" evidence="2">
    <location>
        <position position="80"/>
    </location>
</feature>
<feature type="non-terminal residue" evidence="2">
    <location>
        <position position="1"/>
    </location>
</feature>
<protein>
    <submittedName>
        <fullName evidence="2">Uncharacterized protein</fullName>
    </submittedName>
</protein>
<comment type="caution">
    <text evidence="2">The sequence shown here is derived from an EMBL/GenBank/DDBJ whole genome shotgun (WGS) entry which is preliminary data.</text>
</comment>
<reference evidence="2" key="1">
    <citation type="journal article" date="2021" name="Vet Sci">
        <title>O-Serogroups and Pathovirotypes of Escherichia coli Isolated from Post-Weaning Piglets Showing Diarrhoea and/or Oedema in South Korea.</title>
        <authorList>
            <person name="Byun J.W."/>
            <person name="Moon B.Y."/>
            <person name="Do K.H."/>
            <person name="Lee K."/>
            <person name="Lee H.Y."/>
            <person name="Kim W.I."/>
            <person name="So B."/>
            <person name="Lee W.K."/>
        </authorList>
    </citation>
    <scope>NUCLEOTIDE SEQUENCE</scope>
    <source>
        <strain evidence="2">84/14</strain>
    </source>
</reference>
<reference evidence="2" key="2">
    <citation type="submission" date="2022-12" db="EMBL/GenBank/DDBJ databases">
        <authorList>
            <person name="Kardos G."/>
            <person name="Sarkozi R."/>
            <person name="Laczko L."/>
            <person name="Marton S."/>
            <person name="Makrai L."/>
            <person name="Banyai K."/>
            <person name="Fodor L."/>
        </authorList>
    </citation>
    <scope>NUCLEOTIDE SEQUENCE</scope>
    <source>
        <strain evidence="2">84/14</strain>
    </source>
</reference>
<sequence length="80" mass="9013">DKEIQSALPKLVIRHREELLHNKQKNGLGYDKDVSFHIPDYSNPIQFQSAGLLHDNPPSVVQNSAPSHSQSKVVKCQHCD</sequence>
<gene>
    <name evidence="2" type="ORF">OYG11_11875</name>
</gene>
<organism evidence="2 3">
    <name type="scientific">Actinobacillus pleuropneumoniae</name>
    <name type="common">Haemophilus pleuropneumoniae</name>
    <dbReference type="NCBI Taxonomy" id="715"/>
    <lineage>
        <taxon>Bacteria</taxon>
        <taxon>Pseudomonadati</taxon>
        <taxon>Pseudomonadota</taxon>
        <taxon>Gammaproteobacteria</taxon>
        <taxon>Pasteurellales</taxon>
        <taxon>Pasteurellaceae</taxon>
        <taxon>Actinobacillus</taxon>
    </lineage>
</organism>
<dbReference type="AlphaFoldDB" id="A0A9Q4DKM5"/>